<reference evidence="2" key="1">
    <citation type="submission" date="2020-10" db="EMBL/GenBank/DDBJ databases">
        <title>Connecting structure to function with the recovery of over 1000 high-quality activated sludge metagenome-assembled genomes encoding full-length rRNA genes using long-read sequencing.</title>
        <authorList>
            <person name="Singleton C.M."/>
            <person name="Petriglieri F."/>
            <person name="Kristensen J.M."/>
            <person name="Kirkegaard R.H."/>
            <person name="Michaelsen T.Y."/>
            <person name="Andersen M.H."/>
            <person name="Karst S.M."/>
            <person name="Dueholm M.S."/>
            <person name="Nielsen P.H."/>
            <person name="Albertsen M."/>
        </authorList>
    </citation>
    <scope>NUCLEOTIDE SEQUENCE</scope>
    <source>
        <strain evidence="2">Bjer_18-Q3-R1-45_BAT3C.347</strain>
    </source>
</reference>
<feature type="region of interest" description="Disordered" evidence="1">
    <location>
        <begin position="1"/>
        <end position="25"/>
    </location>
</feature>
<dbReference type="Proteomes" id="UP000807785">
    <property type="component" value="Unassembled WGS sequence"/>
</dbReference>
<comment type="caution">
    <text evidence="2">The sequence shown here is derived from an EMBL/GenBank/DDBJ whole genome shotgun (WGS) entry which is preliminary data.</text>
</comment>
<evidence type="ECO:0000313" key="2">
    <source>
        <dbReference type="EMBL" id="MBK6972568.1"/>
    </source>
</evidence>
<sequence>MPWAAANGRVETSAKTADGTAKAVSSVTSRAEGLRGLAANLDEMAARFKV</sequence>
<name>A0A9D7DXA9_9PROT</name>
<dbReference type="AlphaFoldDB" id="A0A9D7DXA9"/>
<accession>A0A9D7DXA9</accession>
<protein>
    <submittedName>
        <fullName evidence="2">Uncharacterized protein</fullName>
    </submittedName>
</protein>
<dbReference type="EMBL" id="JADJEV010000003">
    <property type="protein sequence ID" value="MBK6972568.1"/>
    <property type="molecule type" value="Genomic_DNA"/>
</dbReference>
<organism evidence="2 3">
    <name type="scientific">Candidatus Methylophosphatis roskildensis</name>
    <dbReference type="NCBI Taxonomy" id="2899263"/>
    <lineage>
        <taxon>Bacteria</taxon>
        <taxon>Pseudomonadati</taxon>
        <taxon>Pseudomonadota</taxon>
        <taxon>Betaproteobacteria</taxon>
        <taxon>Nitrosomonadales</taxon>
        <taxon>Sterolibacteriaceae</taxon>
        <taxon>Candidatus Methylophosphatis</taxon>
    </lineage>
</organism>
<evidence type="ECO:0000256" key="1">
    <source>
        <dbReference type="SAM" id="MobiDB-lite"/>
    </source>
</evidence>
<gene>
    <name evidence="2" type="ORF">IPH26_06325</name>
</gene>
<proteinExistence type="predicted"/>
<evidence type="ECO:0000313" key="3">
    <source>
        <dbReference type="Proteomes" id="UP000807785"/>
    </source>
</evidence>